<evidence type="ECO:0000259" key="2">
    <source>
        <dbReference type="Pfam" id="PF08718"/>
    </source>
</evidence>
<sequence length="217" mass="24824">MSSVEEAANVKFSITALQDGFEKCLEGEDDIHVDKYIYAYKELYKFILLMGKLFSFVGSDIKAKLEILEDFRKRDSAGNFLTVKKMIFYELEQDLLDKKGYISACRTVLRLHRGLDFISQFLQKVGEIEDQDGTSTVCQDAYNVTLSNHHTWVIRKAAGVAMYALPTKENLLIRLFGGDQEEIKLAKKNLPDMLAASREVHRRTQKLLEAHNLLLLP</sequence>
<comment type="caution">
    <text evidence="3">The sequence shown here is derived from an EMBL/GenBank/DDBJ whole genome shotgun (WGS) entry which is preliminary data.</text>
</comment>
<evidence type="ECO:0000256" key="1">
    <source>
        <dbReference type="ARBA" id="ARBA00007148"/>
    </source>
</evidence>
<comment type="similarity">
    <text evidence="1">Belongs to the GLTP family.</text>
</comment>
<dbReference type="InterPro" id="IPR036497">
    <property type="entry name" value="GLTP_sf"/>
</dbReference>
<dbReference type="Gene3D" id="1.10.3520.10">
    <property type="entry name" value="Glycolipid transfer protein"/>
    <property type="match status" value="1"/>
</dbReference>
<dbReference type="AlphaFoldDB" id="A0A8S1C5K2"/>
<feature type="domain" description="Glycolipid transfer protein" evidence="2">
    <location>
        <begin position="31"/>
        <end position="175"/>
    </location>
</feature>
<organism evidence="3 4">
    <name type="scientific">Cloeon dipterum</name>
    <dbReference type="NCBI Taxonomy" id="197152"/>
    <lineage>
        <taxon>Eukaryota</taxon>
        <taxon>Metazoa</taxon>
        <taxon>Ecdysozoa</taxon>
        <taxon>Arthropoda</taxon>
        <taxon>Hexapoda</taxon>
        <taxon>Insecta</taxon>
        <taxon>Pterygota</taxon>
        <taxon>Palaeoptera</taxon>
        <taxon>Ephemeroptera</taxon>
        <taxon>Pisciforma</taxon>
        <taxon>Baetidae</taxon>
        <taxon>Cloeon</taxon>
    </lineage>
</organism>
<dbReference type="OrthoDB" id="116883at2759"/>
<reference evidence="3 4" key="1">
    <citation type="submission" date="2020-04" db="EMBL/GenBank/DDBJ databases">
        <authorList>
            <person name="Alioto T."/>
            <person name="Alioto T."/>
            <person name="Gomez Garrido J."/>
        </authorList>
    </citation>
    <scope>NUCLEOTIDE SEQUENCE [LARGE SCALE GENOMIC DNA]</scope>
</reference>
<proteinExistence type="inferred from homology"/>
<evidence type="ECO:0000313" key="4">
    <source>
        <dbReference type="Proteomes" id="UP000494165"/>
    </source>
</evidence>
<dbReference type="GO" id="GO:0005829">
    <property type="term" value="C:cytosol"/>
    <property type="evidence" value="ECO:0007669"/>
    <property type="project" value="TreeGrafter"/>
</dbReference>
<dbReference type="SUPFAM" id="SSF110004">
    <property type="entry name" value="Glycolipid transfer protein, GLTP"/>
    <property type="match status" value="1"/>
</dbReference>
<dbReference type="Proteomes" id="UP000494165">
    <property type="component" value="Unassembled WGS sequence"/>
</dbReference>
<dbReference type="EMBL" id="CADEPI010000009">
    <property type="protein sequence ID" value="CAB3362447.1"/>
    <property type="molecule type" value="Genomic_DNA"/>
</dbReference>
<protein>
    <recommendedName>
        <fullName evidence="2">Glycolipid transfer protein domain-containing protein</fullName>
    </recommendedName>
</protein>
<dbReference type="Pfam" id="PF08718">
    <property type="entry name" value="GLTP"/>
    <property type="match status" value="1"/>
</dbReference>
<dbReference type="InterPro" id="IPR014830">
    <property type="entry name" value="Glycolipid_transfer_prot_dom"/>
</dbReference>
<keyword evidence="4" id="KW-1185">Reference proteome</keyword>
<name>A0A8S1C5K2_9INSE</name>
<dbReference type="FunFam" id="1.10.3520.10:FF:000002">
    <property type="entry name" value="Ceramide-1-phosphate transfer protein"/>
    <property type="match status" value="1"/>
</dbReference>
<dbReference type="GO" id="GO:1902387">
    <property type="term" value="F:ceramide 1-phosphate binding"/>
    <property type="evidence" value="ECO:0007669"/>
    <property type="project" value="TreeGrafter"/>
</dbReference>
<evidence type="ECO:0000313" key="3">
    <source>
        <dbReference type="EMBL" id="CAB3362447.1"/>
    </source>
</evidence>
<dbReference type="PANTHER" id="PTHR10219">
    <property type="entry name" value="GLYCOLIPID TRANSFER PROTEIN-RELATED"/>
    <property type="match status" value="1"/>
</dbReference>
<dbReference type="GO" id="GO:0016020">
    <property type="term" value="C:membrane"/>
    <property type="evidence" value="ECO:0007669"/>
    <property type="project" value="TreeGrafter"/>
</dbReference>
<accession>A0A8S1C5K2</accession>
<dbReference type="GO" id="GO:0032691">
    <property type="term" value="P:negative regulation of interleukin-1 beta production"/>
    <property type="evidence" value="ECO:0007669"/>
    <property type="project" value="UniProtKB-ARBA"/>
</dbReference>
<dbReference type="PANTHER" id="PTHR10219:SF43">
    <property type="entry name" value="GLYCOLIPID TRANSFER PROTEIN DOMAIN-CONTAINING PROTEIN"/>
    <property type="match status" value="1"/>
</dbReference>
<gene>
    <name evidence="3" type="ORF">CLODIP_2_CD14336</name>
</gene>
<dbReference type="GO" id="GO:1902388">
    <property type="term" value="F:ceramide 1-phosphate transfer activity"/>
    <property type="evidence" value="ECO:0007669"/>
    <property type="project" value="TreeGrafter"/>
</dbReference>